<keyword evidence="5" id="KW-1185">Reference proteome</keyword>
<evidence type="ECO:0000313" key="3">
    <source>
        <dbReference type="EMBL" id="WJW67276.1"/>
    </source>
</evidence>
<feature type="compositionally biased region" description="Polar residues" evidence="1">
    <location>
        <begin position="125"/>
        <end position="137"/>
    </location>
</feature>
<dbReference type="EMBL" id="CP128399">
    <property type="protein sequence ID" value="WJW67276.1"/>
    <property type="molecule type" value="Genomic_DNA"/>
</dbReference>
<evidence type="ECO:0000313" key="4">
    <source>
        <dbReference type="Proteomes" id="UP000521676"/>
    </source>
</evidence>
<feature type="compositionally biased region" description="Basic residues" evidence="1">
    <location>
        <begin position="60"/>
        <end position="73"/>
    </location>
</feature>
<feature type="region of interest" description="Disordered" evidence="1">
    <location>
        <begin position="1"/>
        <end position="20"/>
    </location>
</feature>
<evidence type="ECO:0000313" key="2">
    <source>
        <dbReference type="EMBL" id="NWJ45404.1"/>
    </source>
</evidence>
<sequence length="137" mass="15132">MSRFNCDPATRQANFDNYDEGANSRPFGGAGFGPRFGFGMHGWGAPKFSGRPSGFGQFGGHRHRHGGHGHGHSHGQEDWNQLDNMIVGLEKVQEFLGEKQARISAKLQELRAEQARRNESRPTESKPQSGNVDSDLL</sequence>
<organism evidence="2 4">
    <name type="scientific">Candidatus Chlorohelix allophototropha</name>
    <dbReference type="NCBI Taxonomy" id="3003348"/>
    <lineage>
        <taxon>Bacteria</taxon>
        <taxon>Bacillati</taxon>
        <taxon>Chloroflexota</taxon>
        <taxon>Chloroflexia</taxon>
        <taxon>Candidatus Chloroheliales</taxon>
        <taxon>Candidatus Chloroheliaceae</taxon>
        <taxon>Candidatus Chlorohelix</taxon>
    </lineage>
</organism>
<dbReference type="Proteomes" id="UP000521676">
    <property type="component" value="Unassembled WGS sequence"/>
</dbReference>
<name>A0A8T7LTQ0_9CHLR</name>
<dbReference type="Proteomes" id="UP001431572">
    <property type="component" value="Chromosome 1"/>
</dbReference>
<reference evidence="3" key="2">
    <citation type="journal article" date="2024" name="Nature">
        <title>Anoxygenic phototroph of the Chloroflexota uses a type I reaction centre.</title>
        <authorList>
            <person name="Tsuji J.M."/>
            <person name="Shaw N.A."/>
            <person name="Nagashima S."/>
            <person name="Venkiteswaran J.J."/>
            <person name="Schiff S.L."/>
            <person name="Watanabe T."/>
            <person name="Fukui M."/>
            <person name="Hanada S."/>
            <person name="Tank M."/>
            <person name="Neufeld J.D."/>
        </authorList>
    </citation>
    <scope>NUCLEOTIDE SEQUENCE</scope>
    <source>
        <strain evidence="3">L227-S17</strain>
    </source>
</reference>
<dbReference type="RefSeq" id="WP_341469175.1">
    <property type="nucleotide sequence ID" value="NZ_CP128399.1"/>
</dbReference>
<feature type="region of interest" description="Disordered" evidence="1">
    <location>
        <begin position="109"/>
        <end position="137"/>
    </location>
</feature>
<protein>
    <recommendedName>
        <fullName evidence="6">DUF5320 domain-containing protein</fullName>
    </recommendedName>
</protein>
<gene>
    <name evidence="2" type="ORF">HXX08_05945</name>
    <name evidence="3" type="ORF">OZ401_000536</name>
</gene>
<dbReference type="EMBL" id="JACATZ010000001">
    <property type="protein sequence ID" value="NWJ45404.1"/>
    <property type="molecule type" value="Genomic_DNA"/>
</dbReference>
<dbReference type="AlphaFoldDB" id="A0A8T7LTQ0"/>
<evidence type="ECO:0000256" key="1">
    <source>
        <dbReference type="SAM" id="MobiDB-lite"/>
    </source>
</evidence>
<reference evidence="2 4" key="1">
    <citation type="submission" date="2020-06" db="EMBL/GenBank/DDBJ databases">
        <title>Anoxygenic phototrophic Chloroflexota member uses a Type I reaction center.</title>
        <authorList>
            <person name="Tsuji J.M."/>
            <person name="Shaw N.A."/>
            <person name="Nagashima S."/>
            <person name="Venkiteswaran J."/>
            <person name="Schiff S.L."/>
            <person name="Hanada S."/>
            <person name="Tank M."/>
            <person name="Neufeld J.D."/>
        </authorList>
    </citation>
    <scope>NUCLEOTIDE SEQUENCE [LARGE SCALE GENOMIC DNA]</scope>
    <source>
        <strain evidence="2">L227-S17</strain>
    </source>
</reference>
<proteinExistence type="predicted"/>
<evidence type="ECO:0000313" key="5">
    <source>
        <dbReference type="Proteomes" id="UP001431572"/>
    </source>
</evidence>
<accession>A0A8T7LTQ0</accession>
<feature type="compositionally biased region" description="Basic and acidic residues" evidence="1">
    <location>
        <begin position="109"/>
        <end position="124"/>
    </location>
</feature>
<evidence type="ECO:0008006" key="6">
    <source>
        <dbReference type="Google" id="ProtNLM"/>
    </source>
</evidence>
<feature type="region of interest" description="Disordered" evidence="1">
    <location>
        <begin position="49"/>
        <end position="79"/>
    </location>
</feature>